<name>A0A811ZDY0_NYCPR</name>
<dbReference type="Proteomes" id="UP000645828">
    <property type="component" value="Unassembled WGS sequence"/>
</dbReference>
<comment type="caution">
    <text evidence="2">The sequence shown here is derived from an EMBL/GenBank/DDBJ whole genome shotgun (WGS) entry which is preliminary data.</text>
</comment>
<evidence type="ECO:0000313" key="3">
    <source>
        <dbReference type="Proteomes" id="UP000645828"/>
    </source>
</evidence>
<evidence type="ECO:0000313" key="2">
    <source>
        <dbReference type="EMBL" id="CAD7686880.1"/>
    </source>
</evidence>
<gene>
    <name evidence="2" type="ORF">NYPRO_LOCUS19673</name>
</gene>
<sequence>MTRSVVERWRFLPDMVPSASSRLPATSGRAPPPSSPAGVSSPGPVGPPCAGRCSSRWPSVLSLVLPGRPPYCENHDMTRSPKTAIIPYYFCLHHSKNLIPLPHLSPSIPQTSRILPSLWNGTS</sequence>
<dbReference type="AlphaFoldDB" id="A0A811ZDY0"/>
<feature type="compositionally biased region" description="Low complexity" evidence="1">
    <location>
        <begin position="36"/>
        <end position="49"/>
    </location>
</feature>
<dbReference type="EMBL" id="CAJHUB010000762">
    <property type="protein sequence ID" value="CAD7686880.1"/>
    <property type="molecule type" value="Genomic_DNA"/>
</dbReference>
<reference evidence="2" key="1">
    <citation type="submission" date="2020-12" db="EMBL/GenBank/DDBJ databases">
        <authorList>
            <consortium name="Molecular Ecology Group"/>
        </authorList>
    </citation>
    <scope>NUCLEOTIDE SEQUENCE</scope>
    <source>
        <strain evidence="2">TBG_1078</strain>
    </source>
</reference>
<feature type="region of interest" description="Disordered" evidence="1">
    <location>
        <begin position="17"/>
        <end position="49"/>
    </location>
</feature>
<keyword evidence="3" id="KW-1185">Reference proteome</keyword>
<protein>
    <submittedName>
        <fullName evidence="2">(raccoon dog) hypothetical protein</fullName>
    </submittedName>
</protein>
<evidence type="ECO:0000256" key="1">
    <source>
        <dbReference type="SAM" id="MobiDB-lite"/>
    </source>
</evidence>
<proteinExistence type="predicted"/>
<organism evidence="2 3">
    <name type="scientific">Nyctereutes procyonoides</name>
    <name type="common">Raccoon dog</name>
    <name type="synonym">Canis procyonoides</name>
    <dbReference type="NCBI Taxonomy" id="34880"/>
    <lineage>
        <taxon>Eukaryota</taxon>
        <taxon>Metazoa</taxon>
        <taxon>Chordata</taxon>
        <taxon>Craniata</taxon>
        <taxon>Vertebrata</taxon>
        <taxon>Euteleostomi</taxon>
        <taxon>Mammalia</taxon>
        <taxon>Eutheria</taxon>
        <taxon>Laurasiatheria</taxon>
        <taxon>Carnivora</taxon>
        <taxon>Caniformia</taxon>
        <taxon>Canidae</taxon>
        <taxon>Nyctereutes</taxon>
    </lineage>
</organism>
<accession>A0A811ZDY0</accession>